<dbReference type="SMART" id="SM00518">
    <property type="entry name" value="AP2Ec"/>
    <property type="match status" value="1"/>
</dbReference>
<dbReference type="PROSITE" id="PS00730">
    <property type="entry name" value="AP_NUCLEASE_F2_2"/>
    <property type="match status" value="1"/>
</dbReference>
<comment type="cofactor">
    <cofactor evidence="1">
        <name>Zn(2+)</name>
        <dbReference type="ChEBI" id="CHEBI:29105"/>
    </cofactor>
</comment>
<organism evidence="10 11">
    <name type="scientific">Tigheibacillus halophilus</name>
    <dbReference type="NCBI Taxonomy" id="361280"/>
    <lineage>
        <taxon>Bacteria</taxon>
        <taxon>Bacillati</taxon>
        <taxon>Bacillota</taxon>
        <taxon>Bacilli</taxon>
        <taxon>Bacillales</taxon>
        <taxon>Bacillaceae</taxon>
        <taxon>Tigheibacillus</taxon>
    </lineage>
</organism>
<protein>
    <submittedName>
        <fullName evidence="10">Deoxyribonuclease IV</fullName>
        <ecNumber evidence="10">3.1.21.2</ecNumber>
    </submittedName>
</protein>
<evidence type="ECO:0000256" key="5">
    <source>
        <dbReference type="ARBA" id="ARBA00022763"/>
    </source>
</evidence>
<dbReference type="EMBL" id="JAWDIP010000003">
    <property type="protein sequence ID" value="MDY0395755.1"/>
    <property type="molecule type" value="Genomic_DNA"/>
</dbReference>
<keyword evidence="7" id="KW-0862">Zinc</keyword>
<dbReference type="SUPFAM" id="SSF51658">
    <property type="entry name" value="Xylose isomerase-like"/>
    <property type="match status" value="1"/>
</dbReference>
<dbReference type="Proteomes" id="UP001281447">
    <property type="component" value="Unassembled WGS sequence"/>
</dbReference>
<sequence length="305" mass="34375">MKFGCHLSIRNGYLGAARQALSMKMDAFQYFPKNPRSLKTKLFNREDAALCKHFCKAHGLSSIGHSPYPTSLTPHDIVRRKQVIASLLNDLAITDACGSIGIVVHFGKETSRGNPLASYQLMIDVLNEVLEEWDGNAKILLENRAGLPGTIGTTLEELVQVRKLCDFPEKIGFCLDTCHAFASGLWNGDNWGEVLKRGRELAYFDELQVVHLNNSKYSTRQGKDRHAPVFGPGFITEGQFDALMQTPECKDIPFILETPKEIIPHEKEIAMLQKKMELAARFCRGMKIIRISMRILKCLEKMCFN</sequence>
<dbReference type="EC" id="3.1.21.2" evidence="10"/>
<evidence type="ECO:0000256" key="1">
    <source>
        <dbReference type="ARBA" id="ARBA00001947"/>
    </source>
</evidence>
<keyword evidence="3" id="KW-0540">Nuclease</keyword>
<feature type="domain" description="Xylose isomerase-like TIM barrel" evidence="9">
    <location>
        <begin position="18"/>
        <end position="270"/>
    </location>
</feature>
<accession>A0ABU5C9N1</accession>
<dbReference type="PROSITE" id="PS51432">
    <property type="entry name" value="AP_NUCLEASE_F2_4"/>
    <property type="match status" value="1"/>
</dbReference>
<keyword evidence="6 10" id="KW-0378">Hydrolase</keyword>
<dbReference type="PANTHER" id="PTHR21445">
    <property type="entry name" value="ENDONUCLEASE IV ENDODEOXYRIBONUCLEASE IV"/>
    <property type="match status" value="1"/>
</dbReference>
<evidence type="ECO:0000313" key="11">
    <source>
        <dbReference type="Proteomes" id="UP001281447"/>
    </source>
</evidence>
<dbReference type="InterPro" id="IPR036237">
    <property type="entry name" value="Xyl_isomerase-like_sf"/>
</dbReference>
<comment type="similarity">
    <text evidence="2">Belongs to the AP endonuclease 2 family.</text>
</comment>
<comment type="caution">
    <text evidence="10">The sequence shown here is derived from an EMBL/GenBank/DDBJ whole genome shotgun (WGS) entry which is preliminary data.</text>
</comment>
<evidence type="ECO:0000256" key="3">
    <source>
        <dbReference type="ARBA" id="ARBA00022722"/>
    </source>
</evidence>
<evidence type="ECO:0000256" key="7">
    <source>
        <dbReference type="ARBA" id="ARBA00022833"/>
    </source>
</evidence>
<evidence type="ECO:0000256" key="2">
    <source>
        <dbReference type="ARBA" id="ARBA00005340"/>
    </source>
</evidence>
<proteinExistence type="inferred from homology"/>
<name>A0ABU5C9N1_9BACI</name>
<evidence type="ECO:0000259" key="9">
    <source>
        <dbReference type="Pfam" id="PF01261"/>
    </source>
</evidence>
<dbReference type="NCBIfam" id="TIGR00587">
    <property type="entry name" value="nfo"/>
    <property type="match status" value="1"/>
</dbReference>
<keyword evidence="8" id="KW-0234">DNA repair</keyword>
<keyword evidence="11" id="KW-1185">Reference proteome</keyword>
<dbReference type="InterPro" id="IPR001719">
    <property type="entry name" value="AP_endonuc_2"/>
</dbReference>
<evidence type="ECO:0000256" key="6">
    <source>
        <dbReference type="ARBA" id="ARBA00022801"/>
    </source>
</evidence>
<dbReference type="InterPro" id="IPR018246">
    <property type="entry name" value="AP_endonuc_F2_Zn_BS"/>
</dbReference>
<evidence type="ECO:0000256" key="8">
    <source>
        <dbReference type="ARBA" id="ARBA00023204"/>
    </source>
</evidence>
<gene>
    <name evidence="10" type="ORF">RWE15_16660</name>
</gene>
<keyword evidence="4" id="KW-0479">Metal-binding</keyword>
<dbReference type="Pfam" id="PF01261">
    <property type="entry name" value="AP_endonuc_2"/>
    <property type="match status" value="1"/>
</dbReference>
<dbReference type="GO" id="GO:0008833">
    <property type="term" value="F:deoxyribonuclease IV (phage-T4-induced) activity"/>
    <property type="evidence" value="ECO:0007669"/>
    <property type="project" value="UniProtKB-EC"/>
</dbReference>
<evidence type="ECO:0000313" key="10">
    <source>
        <dbReference type="EMBL" id="MDY0395755.1"/>
    </source>
</evidence>
<dbReference type="PANTHER" id="PTHR21445:SF0">
    <property type="entry name" value="APURINIC-APYRIMIDINIC ENDONUCLEASE"/>
    <property type="match status" value="1"/>
</dbReference>
<dbReference type="InterPro" id="IPR013022">
    <property type="entry name" value="Xyl_isomerase-like_TIM-brl"/>
</dbReference>
<dbReference type="Gene3D" id="3.20.20.150">
    <property type="entry name" value="Divalent-metal-dependent TIM barrel enzymes"/>
    <property type="match status" value="1"/>
</dbReference>
<evidence type="ECO:0000256" key="4">
    <source>
        <dbReference type="ARBA" id="ARBA00022723"/>
    </source>
</evidence>
<keyword evidence="5" id="KW-0227">DNA damage</keyword>
<reference evidence="10 11" key="1">
    <citation type="submission" date="2023-10" db="EMBL/GenBank/DDBJ databases">
        <title>Virgibacillus halophilus 5B73C genome.</title>
        <authorList>
            <person name="Miliotis G."/>
            <person name="Sengupta P."/>
            <person name="Hameed A."/>
            <person name="Chuvochina M."/>
            <person name="Mcdonagh F."/>
            <person name="Simpson A.C."/>
            <person name="Singh N.K."/>
            <person name="Rekha P.D."/>
            <person name="Raman K."/>
            <person name="Hugenholtz P."/>
            <person name="Venkateswaran K."/>
        </authorList>
    </citation>
    <scope>NUCLEOTIDE SEQUENCE [LARGE SCALE GENOMIC DNA]</scope>
    <source>
        <strain evidence="10 11">5B73C</strain>
    </source>
</reference>